<organism evidence="6 7">
    <name type="scientific">Thielaviopsis punctulata</name>
    <dbReference type="NCBI Taxonomy" id="72032"/>
    <lineage>
        <taxon>Eukaryota</taxon>
        <taxon>Fungi</taxon>
        <taxon>Dikarya</taxon>
        <taxon>Ascomycota</taxon>
        <taxon>Pezizomycotina</taxon>
        <taxon>Sordariomycetes</taxon>
        <taxon>Hypocreomycetidae</taxon>
        <taxon>Microascales</taxon>
        <taxon>Ceratocystidaceae</taxon>
        <taxon>Thielaviopsis</taxon>
    </lineage>
</organism>
<name>A0A0F4Z6U3_9PEZI</name>
<dbReference type="EMBL" id="LAEV01002237">
    <property type="protein sequence ID" value="KKA26207.1"/>
    <property type="molecule type" value="Genomic_DNA"/>
</dbReference>
<dbReference type="InterPro" id="IPR011989">
    <property type="entry name" value="ARM-like"/>
</dbReference>
<dbReference type="PANTHER" id="PTHR10997:SF7">
    <property type="entry name" value="IMPORTIN-11"/>
    <property type="match status" value="1"/>
</dbReference>
<evidence type="ECO:0000259" key="5">
    <source>
        <dbReference type="PROSITE" id="PS50166"/>
    </source>
</evidence>
<dbReference type="SMART" id="SM00913">
    <property type="entry name" value="IBN_N"/>
    <property type="match status" value="1"/>
</dbReference>
<accession>A0A0F4Z6U3</accession>
<evidence type="ECO:0000256" key="4">
    <source>
        <dbReference type="ARBA" id="ARBA00023242"/>
    </source>
</evidence>
<dbReference type="GO" id="GO:0005829">
    <property type="term" value="C:cytosol"/>
    <property type="evidence" value="ECO:0007669"/>
    <property type="project" value="TreeGrafter"/>
</dbReference>
<dbReference type="Pfam" id="PF03810">
    <property type="entry name" value="IBN_N"/>
    <property type="match status" value="1"/>
</dbReference>
<evidence type="ECO:0000256" key="3">
    <source>
        <dbReference type="ARBA" id="ARBA00022448"/>
    </source>
</evidence>
<sequence length="1041" mass="118188">MSFAIEVPADANPFNLQELCRVLGAGNSSDHAQRQTATQQLSTWESQSGFYSGLQTIFLDTSLPHELRLLAVIYFKNGIDKHWRLISHVKYGISAEEKAIIRSRLYQGTIDETSTPLLVQSSLAIAKIVRIDQSKEWPEAIPTLIQIIRNIRSSGAGSAIKLYSALNILLRIVKELATARLRKIQTSLQELSPEIVYLCCEIYSENKNAWCKFMQDGQGNAAVMETVMSNSLISLRILRRLVVFGYEDPWTDNSVREFWAISQVNFGELMGFIDANSHIPAEYQEVVGKHLMQFAKLHLGIADTHPTSFVKLPASIPLVQSYWQLVSKFAVVFGQYDGIRQTGGQSSKAKVEGPLDERLALKGLLLLRTCTRIAFQPVQTFRFRSEEVKAEQHKAMEIIKEQLITPPFVLEIVNTLISHLFIFRKSDHEAWEEDPEGWESREQSEGNAYEWEVRPCAEKLFLDLLLRFKDILIPPLLQYFQSAMSPTATIENKESVYTALGIAAQYLKDVFNFDEFVTVTLVNDSQIQESSARILRRRIAILLRQIIPLNIAAETKPVMYQMFRNFMNPNDPLNDAVVRLTAGRELRFLLDDLDFQADNFLQVTPDILGALVNLTTTAEVDETKLAILETIRLLVTRMESHVSQFGDYIMTVLPEVWMSAGSDEYMVKQSVIAIFSALVMSMGPDSQKYHEVIIPLIAETARQESDLHSHLIDEVLELWNSVLQQSSAPLTPSLIALLDSALPLIEYESETATGALTAVESYLVFAPDAVLEERFRKPTLVALSKSMDNRNREQARMSVECMELLIMRASEMGGTDGIQVVLQDMVETKVMHKILESLHDAWSARQSTGPNAKVSRLSGMEESDYFSVLARLLYAEPNLFVSMMTSFGRLEEVWNWLVGEWFAVRDAMDRPDKMKIYTLALTRLMELQQPVQNLVLSKLQDYFTLWNEIIAELNDGLVVPTDCLVWPDYEVNEWDTPKLIRQKELALRDPVHHVPIRDYIRSHLQMLMQNVGGESVFQSEYAVNVDNDVLQKYSALMSMAP</sequence>
<dbReference type="PANTHER" id="PTHR10997">
    <property type="entry name" value="IMPORTIN-7, 8, 11"/>
    <property type="match status" value="1"/>
</dbReference>
<evidence type="ECO:0000313" key="6">
    <source>
        <dbReference type="EMBL" id="KKA26207.1"/>
    </source>
</evidence>
<keyword evidence="4" id="KW-0539">Nucleus</keyword>
<comment type="similarity">
    <text evidence="2">Belongs to the importin beta family.</text>
</comment>
<evidence type="ECO:0000256" key="2">
    <source>
        <dbReference type="ARBA" id="ARBA00007991"/>
    </source>
</evidence>
<evidence type="ECO:0000256" key="1">
    <source>
        <dbReference type="ARBA" id="ARBA00004123"/>
    </source>
</evidence>
<dbReference type="GO" id="GO:0005635">
    <property type="term" value="C:nuclear envelope"/>
    <property type="evidence" value="ECO:0007669"/>
    <property type="project" value="TreeGrafter"/>
</dbReference>
<dbReference type="InterPro" id="IPR058669">
    <property type="entry name" value="TPR_IPO7/11-like"/>
</dbReference>
<keyword evidence="3" id="KW-0813">Transport</keyword>
<comment type="subcellular location">
    <subcellularLocation>
        <location evidence="1">Nucleus</location>
    </subcellularLocation>
</comment>
<comment type="caution">
    <text evidence="6">The sequence shown here is derived from an EMBL/GenBank/DDBJ whole genome shotgun (WGS) entry which is preliminary data.</text>
</comment>
<dbReference type="Gene3D" id="1.25.10.10">
    <property type="entry name" value="Leucine-rich Repeat Variant"/>
    <property type="match status" value="1"/>
</dbReference>
<dbReference type="OrthoDB" id="361693at2759"/>
<reference evidence="6 7" key="1">
    <citation type="submission" date="2015-03" db="EMBL/GenBank/DDBJ databases">
        <authorList>
            <person name="Radwan O."/>
            <person name="Al-Naeli F.A."/>
            <person name="Rendon G.A."/>
            <person name="Fields C."/>
        </authorList>
    </citation>
    <scope>NUCLEOTIDE SEQUENCE [LARGE SCALE GENOMIC DNA]</scope>
    <source>
        <strain evidence="6">CR-DP1</strain>
    </source>
</reference>
<dbReference type="GO" id="GO:0031267">
    <property type="term" value="F:small GTPase binding"/>
    <property type="evidence" value="ECO:0007669"/>
    <property type="project" value="InterPro"/>
</dbReference>
<evidence type="ECO:0000313" key="7">
    <source>
        <dbReference type="Proteomes" id="UP000033483"/>
    </source>
</evidence>
<gene>
    <name evidence="6" type="ORF">TD95_000039</name>
</gene>
<dbReference type="InterPro" id="IPR001494">
    <property type="entry name" value="Importin-beta_N"/>
</dbReference>
<dbReference type="InterPro" id="IPR016024">
    <property type="entry name" value="ARM-type_fold"/>
</dbReference>
<dbReference type="GO" id="GO:0006606">
    <property type="term" value="P:protein import into nucleus"/>
    <property type="evidence" value="ECO:0007669"/>
    <property type="project" value="TreeGrafter"/>
</dbReference>
<dbReference type="AlphaFoldDB" id="A0A0F4Z6U3"/>
<keyword evidence="7" id="KW-1185">Reference proteome</keyword>
<protein>
    <recommendedName>
        <fullName evidence="5">Importin N-terminal domain-containing protein</fullName>
    </recommendedName>
</protein>
<proteinExistence type="inferred from homology"/>
<dbReference type="Pfam" id="PF25758">
    <property type="entry name" value="TPR_IPO11"/>
    <property type="match status" value="1"/>
</dbReference>
<dbReference type="Proteomes" id="UP000033483">
    <property type="component" value="Unassembled WGS sequence"/>
</dbReference>
<dbReference type="PROSITE" id="PS50166">
    <property type="entry name" value="IMPORTIN_B_NT"/>
    <property type="match status" value="1"/>
</dbReference>
<feature type="domain" description="Importin N-terminal" evidence="5">
    <location>
        <begin position="37"/>
        <end position="111"/>
    </location>
</feature>
<dbReference type="SUPFAM" id="SSF48371">
    <property type="entry name" value="ARM repeat"/>
    <property type="match status" value="1"/>
</dbReference>